<dbReference type="Pfam" id="PF04349">
    <property type="entry name" value="MdoG"/>
    <property type="match status" value="1"/>
</dbReference>
<dbReference type="InterPro" id="IPR013783">
    <property type="entry name" value="Ig-like_fold"/>
</dbReference>
<proteinExistence type="inferred from homology"/>
<accession>A0A7Y7XEL4</accession>
<evidence type="ECO:0000256" key="6">
    <source>
        <dbReference type="ARBA" id="ARBA00022764"/>
    </source>
</evidence>
<comment type="caution">
    <text evidence="9">The sequence shown here is derived from an EMBL/GenBank/DDBJ whole genome shotgun (WGS) entry which is preliminary data.</text>
</comment>
<evidence type="ECO:0000256" key="4">
    <source>
        <dbReference type="ARBA" id="ARBA00015372"/>
    </source>
</evidence>
<dbReference type="GO" id="GO:0030288">
    <property type="term" value="C:outer membrane-bounded periplasmic space"/>
    <property type="evidence" value="ECO:0007669"/>
    <property type="project" value="TreeGrafter"/>
</dbReference>
<dbReference type="SUPFAM" id="SSF81296">
    <property type="entry name" value="E set domains"/>
    <property type="match status" value="1"/>
</dbReference>
<organism evidence="9 10">
    <name type="scientific">Pseudomonas gingeri</name>
    <dbReference type="NCBI Taxonomy" id="117681"/>
    <lineage>
        <taxon>Bacteria</taxon>
        <taxon>Pseudomonadati</taxon>
        <taxon>Pseudomonadota</taxon>
        <taxon>Gammaproteobacteria</taxon>
        <taxon>Pseudomonadales</taxon>
        <taxon>Pseudomonadaceae</taxon>
        <taxon>Pseudomonas</taxon>
    </lineage>
</organism>
<dbReference type="InterPro" id="IPR011013">
    <property type="entry name" value="Gal_mutarotase_sf_dom"/>
</dbReference>
<dbReference type="PANTHER" id="PTHR30504:SF3">
    <property type="entry name" value="GLUCANS BIOSYNTHESIS PROTEIN D"/>
    <property type="match status" value="1"/>
</dbReference>
<dbReference type="GO" id="GO:0003824">
    <property type="term" value="F:catalytic activity"/>
    <property type="evidence" value="ECO:0007669"/>
    <property type="project" value="InterPro"/>
</dbReference>
<dbReference type="PIRSF" id="PIRSF006281">
    <property type="entry name" value="MdoG"/>
    <property type="match status" value="1"/>
</dbReference>
<feature type="domain" description="Glucan biosynthesis periplasmic MdoG C-terminal" evidence="8">
    <location>
        <begin position="42"/>
        <end position="527"/>
    </location>
</feature>
<dbReference type="SUPFAM" id="SSF74650">
    <property type="entry name" value="Galactose mutarotase-like"/>
    <property type="match status" value="1"/>
</dbReference>
<evidence type="ECO:0000313" key="10">
    <source>
        <dbReference type="Proteomes" id="UP000539985"/>
    </source>
</evidence>
<dbReference type="GO" id="GO:0051274">
    <property type="term" value="P:beta-glucan biosynthetic process"/>
    <property type="evidence" value="ECO:0007669"/>
    <property type="project" value="TreeGrafter"/>
</dbReference>
<dbReference type="InterPro" id="IPR014718">
    <property type="entry name" value="GH-type_carb-bd"/>
</dbReference>
<dbReference type="InterPro" id="IPR014438">
    <property type="entry name" value="Glucan_biosyn_MdoG/MdoD"/>
</dbReference>
<sequence>MLTRRFFLIAASLSSALSALGIPLRAMADKGPELKRGEPEAFSFDQLVARAEATALKPYVFPTEGPADILAKIDYDAHGKIKFDAAQALFAQGPGQFPVTFFHLGQYFRVPVRMHVVKQAMAEEILYDTSYFDMPDDSPARALPSGSGFAGFRFQESRLKPQATLKWQQNDWLAFLGASYFRAIGELYQYGLSARGIALNVAQADAREEFPAFTDIWFETPDNNHADDVSFYALLDGPSLCGAYHFTAHRGKGVVMDIECALFLRQDVGRFGIAPLTSMYWFSETAKPTAADWRPEVHDSDGLAMWTGNGERIWRPLNNPPRTMASAFSDKQPKGFGLMQRDRTFDHYEDGVHYENRPSLWVEPLGDWGEGSVQLVEIPTDDEIHDNIVAMWVPKAAADAGNNYRLHYRLHWLADEPYPSALARCVATRLGNGGQPGQPRPKGVRKFVVEFKGAVLEKLASGTKPQAVLSTSRGTLSNVFTEAVSDDLPGHWRAVFDLSVEAHDPVELRLFLRLEDKTLSETWLYQYHPFDSRSGAVAQAASSGKSRDDAGA</sequence>
<comment type="similarity">
    <text evidence="3">Belongs to the OpgD/OpgG family.</text>
</comment>
<comment type="subcellular location">
    <subcellularLocation>
        <location evidence="1">Periplasm</location>
    </subcellularLocation>
</comment>
<name>A0A7Y7XEL4_9PSED</name>
<feature type="signal peptide" evidence="7">
    <location>
        <begin position="1"/>
        <end position="28"/>
    </location>
</feature>
<evidence type="ECO:0000256" key="3">
    <source>
        <dbReference type="ARBA" id="ARBA00009284"/>
    </source>
</evidence>
<evidence type="ECO:0000256" key="7">
    <source>
        <dbReference type="SAM" id="SignalP"/>
    </source>
</evidence>
<dbReference type="AlphaFoldDB" id="A0A7Y7XEL4"/>
<evidence type="ECO:0000313" key="9">
    <source>
        <dbReference type="EMBL" id="NWB98106.1"/>
    </source>
</evidence>
<dbReference type="InterPro" id="IPR007444">
    <property type="entry name" value="Glucan_biosyn_MdoG_C"/>
</dbReference>
<comment type="pathway">
    <text evidence="2">Glycan metabolism; osmoregulated periplasmic glucan (OPG) biosynthesis.</text>
</comment>
<dbReference type="UniPathway" id="UPA00637"/>
<dbReference type="Gene3D" id="2.70.98.10">
    <property type="match status" value="1"/>
</dbReference>
<protein>
    <recommendedName>
        <fullName evidence="4">Glucans biosynthesis protein D</fullName>
    </recommendedName>
</protein>
<dbReference type="GO" id="GO:0030246">
    <property type="term" value="F:carbohydrate binding"/>
    <property type="evidence" value="ECO:0007669"/>
    <property type="project" value="InterPro"/>
</dbReference>
<keyword evidence="6" id="KW-0574">Periplasm</keyword>
<evidence type="ECO:0000256" key="5">
    <source>
        <dbReference type="ARBA" id="ARBA00022729"/>
    </source>
</evidence>
<evidence type="ECO:0000256" key="1">
    <source>
        <dbReference type="ARBA" id="ARBA00004418"/>
    </source>
</evidence>
<feature type="chain" id="PRO_5031067640" description="Glucans biosynthesis protein D" evidence="7">
    <location>
        <begin position="29"/>
        <end position="552"/>
    </location>
</feature>
<dbReference type="Gene3D" id="2.60.40.10">
    <property type="entry name" value="Immunoglobulins"/>
    <property type="match status" value="1"/>
</dbReference>
<dbReference type="InterPro" id="IPR006311">
    <property type="entry name" value="TAT_signal"/>
</dbReference>
<dbReference type="InterPro" id="IPR014756">
    <property type="entry name" value="Ig_E-set"/>
</dbReference>
<dbReference type="Proteomes" id="UP000539985">
    <property type="component" value="Unassembled WGS sequence"/>
</dbReference>
<keyword evidence="5 7" id="KW-0732">Signal</keyword>
<reference evidence="9 10" key="1">
    <citation type="submission" date="2020-04" db="EMBL/GenBank/DDBJ databases">
        <title>Molecular characterization of pseudomonads from Agaricus bisporus reveal novel blotch 2 pathogens in Western Europe.</title>
        <authorList>
            <person name="Taparia T."/>
            <person name="Krijger M."/>
            <person name="Haynes E."/>
            <person name="Elpinstone J.G."/>
            <person name="Noble R."/>
            <person name="Van Der Wolf J."/>
        </authorList>
    </citation>
    <scope>NUCLEOTIDE SEQUENCE [LARGE SCALE GENOMIC DNA]</scope>
    <source>
        <strain evidence="9 10">H7001</strain>
    </source>
</reference>
<dbReference type="EMBL" id="JACAQB010000008">
    <property type="protein sequence ID" value="NWB98106.1"/>
    <property type="molecule type" value="Genomic_DNA"/>
</dbReference>
<dbReference type="PROSITE" id="PS51318">
    <property type="entry name" value="TAT"/>
    <property type="match status" value="1"/>
</dbReference>
<evidence type="ECO:0000259" key="8">
    <source>
        <dbReference type="Pfam" id="PF04349"/>
    </source>
</evidence>
<evidence type="ECO:0000256" key="2">
    <source>
        <dbReference type="ARBA" id="ARBA00005001"/>
    </source>
</evidence>
<dbReference type="PANTHER" id="PTHR30504">
    <property type="entry name" value="GLUCANS BIOSYNTHESIS PROTEIN"/>
    <property type="match status" value="1"/>
</dbReference>
<gene>
    <name evidence="9" type="ORF">HX882_19600</name>
</gene>